<feature type="transmembrane region" description="Helical" evidence="6">
    <location>
        <begin position="244"/>
        <end position="265"/>
    </location>
</feature>
<evidence type="ECO:0000313" key="9">
    <source>
        <dbReference type="Proteomes" id="UP000799444"/>
    </source>
</evidence>
<dbReference type="AlphaFoldDB" id="A0A9P4QS79"/>
<dbReference type="EMBL" id="ML996229">
    <property type="protein sequence ID" value="KAF2729981.1"/>
    <property type="molecule type" value="Genomic_DNA"/>
</dbReference>
<feature type="transmembrane region" description="Helical" evidence="6">
    <location>
        <begin position="206"/>
        <end position="224"/>
    </location>
</feature>
<dbReference type="InterPro" id="IPR049326">
    <property type="entry name" value="Rhodopsin_dom_fungi"/>
</dbReference>
<keyword evidence="9" id="KW-1185">Reference proteome</keyword>
<comment type="similarity">
    <text evidence="5">Belongs to the SAT4 family.</text>
</comment>
<evidence type="ECO:0000256" key="2">
    <source>
        <dbReference type="ARBA" id="ARBA00022692"/>
    </source>
</evidence>
<keyword evidence="3 6" id="KW-1133">Transmembrane helix</keyword>
<dbReference type="OrthoDB" id="444631at2759"/>
<evidence type="ECO:0000259" key="7">
    <source>
        <dbReference type="Pfam" id="PF20684"/>
    </source>
</evidence>
<sequence length="301" mass="34637">MHVFTIKEILAFQWTTTAFAFLVTLGRFYVRLAARRSNWSDVFHGLAIAFLIAFTSTWLVFGFQEYNMDLYKLGVIKEKPPERTNRQYQFNAANTIIFWCVIYSVKASFLAFYWSIFEVSGKFRIAWRIAASYTAVSFVVTLLWTFWVCGSPLNYLDPNVCPSAAPKHRPAMLIAWCILDFVGDLLLIGIPMIMVRRLGLQTAQKIGLVVIFCIVFVNILLNLLRTVFSLVPSLSQFPSEYLLWIWLQATTAVVVCGLPCFGFLLSRKREVTAPVFETLTPLQMRFAVEHSNSRRTYEERL</sequence>
<gene>
    <name evidence="8" type="ORF">EJ04DRAFT_501336</name>
</gene>
<dbReference type="PANTHER" id="PTHR33048">
    <property type="entry name" value="PTH11-LIKE INTEGRAL MEMBRANE PROTEIN (AFU_ORTHOLOGUE AFUA_5G11245)"/>
    <property type="match status" value="1"/>
</dbReference>
<evidence type="ECO:0000256" key="4">
    <source>
        <dbReference type="ARBA" id="ARBA00023136"/>
    </source>
</evidence>
<evidence type="ECO:0000256" key="6">
    <source>
        <dbReference type="SAM" id="Phobius"/>
    </source>
</evidence>
<dbReference type="Pfam" id="PF20684">
    <property type="entry name" value="Fung_rhodopsin"/>
    <property type="match status" value="1"/>
</dbReference>
<keyword evidence="2 6" id="KW-0812">Transmembrane</keyword>
<comment type="subcellular location">
    <subcellularLocation>
        <location evidence="1">Membrane</location>
        <topology evidence="1">Multi-pass membrane protein</topology>
    </subcellularLocation>
</comment>
<feature type="transmembrane region" description="Helical" evidence="6">
    <location>
        <begin position="96"/>
        <end position="117"/>
    </location>
</feature>
<keyword evidence="4 6" id="KW-0472">Membrane</keyword>
<reference evidence="8" key="1">
    <citation type="journal article" date="2020" name="Stud. Mycol.">
        <title>101 Dothideomycetes genomes: a test case for predicting lifestyles and emergence of pathogens.</title>
        <authorList>
            <person name="Haridas S."/>
            <person name="Albert R."/>
            <person name="Binder M."/>
            <person name="Bloem J."/>
            <person name="Labutti K."/>
            <person name="Salamov A."/>
            <person name="Andreopoulos B."/>
            <person name="Baker S."/>
            <person name="Barry K."/>
            <person name="Bills G."/>
            <person name="Bluhm B."/>
            <person name="Cannon C."/>
            <person name="Castanera R."/>
            <person name="Culley D."/>
            <person name="Daum C."/>
            <person name="Ezra D."/>
            <person name="Gonzalez J."/>
            <person name="Henrissat B."/>
            <person name="Kuo A."/>
            <person name="Liang C."/>
            <person name="Lipzen A."/>
            <person name="Lutzoni F."/>
            <person name="Magnuson J."/>
            <person name="Mondo S."/>
            <person name="Nolan M."/>
            <person name="Ohm R."/>
            <person name="Pangilinan J."/>
            <person name="Park H.-J."/>
            <person name="Ramirez L."/>
            <person name="Alfaro M."/>
            <person name="Sun H."/>
            <person name="Tritt A."/>
            <person name="Yoshinaga Y."/>
            <person name="Zwiers L.-H."/>
            <person name="Turgeon B."/>
            <person name="Goodwin S."/>
            <person name="Spatafora J."/>
            <person name="Crous P."/>
            <person name="Grigoriev I."/>
        </authorList>
    </citation>
    <scope>NUCLEOTIDE SEQUENCE</scope>
    <source>
        <strain evidence="8">CBS 125425</strain>
    </source>
</reference>
<accession>A0A9P4QS79</accession>
<evidence type="ECO:0000256" key="5">
    <source>
        <dbReference type="ARBA" id="ARBA00038359"/>
    </source>
</evidence>
<evidence type="ECO:0000256" key="1">
    <source>
        <dbReference type="ARBA" id="ARBA00004141"/>
    </source>
</evidence>
<organism evidence="8 9">
    <name type="scientific">Polyplosphaeria fusca</name>
    <dbReference type="NCBI Taxonomy" id="682080"/>
    <lineage>
        <taxon>Eukaryota</taxon>
        <taxon>Fungi</taxon>
        <taxon>Dikarya</taxon>
        <taxon>Ascomycota</taxon>
        <taxon>Pezizomycotina</taxon>
        <taxon>Dothideomycetes</taxon>
        <taxon>Pleosporomycetidae</taxon>
        <taxon>Pleosporales</taxon>
        <taxon>Tetraplosphaeriaceae</taxon>
        <taxon>Polyplosphaeria</taxon>
    </lineage>
</organism>
<name>A0A9P4QS79_9PLEO</name>
<feature type="transmembrane region" description="Helical" evidence="6">
    <location>
        <begin position="129"/>
        <end position="153"/>
    </location>
</feature>
<dbReference type="InterPro" id="IPR052337">
    <property type="entry name" value="SAT4-like"/>
</dbReference>
<feature type="transmembrane region" description="Helical" evidence="6">
    <location>
        <begin position="173"/>
        <end position="194"/>
    </location>
</feature>
<evidence type="ECO:0000313" key="8">
    <source>
        <dbReference type="EMBL" id="KAF2729981.1"/>
    </source>
</evidence>
<protein>
    <recommendedName>
        <fullName evidence="7">Rhodopsin domain-containing protein</fullName>
    </recommendedName>
</protein>
<feature type="transmembrane region" description="Helical" evidence="6">
    <location>
        <begin position="42"/>
        <end position="61"/>
    </location>
</feature>
<dbReference type="PANTHER" id="PTHR33048:SF18">
    <property type="entry name" value="INTEGRAL MEMBRANE PROTEIN"/>
    <property type="match status" value="1"/>
</dbReference>
<proteinExistence type="inferred from homology"/>
<feature type="transmembrane region" description="Helical" evidence="6">
    <location>
        <begin position="12"/>
        <end position="30"/>
    </location>
</feature>
<evidence type="ECO:0000256" key="3">
    <source>
        <dbReference type="ARBA" id="ARBA00022989"/>
    </source>
</evidence>
<comment type="caution">
    <text evidence="8">The sequence shown here is derived from an EMBL/GenBank/DDBJ whole genome shotgun (WGS) entry which is preliminary data.</text>
</comment>
<feature type="domain" description="Rhodopsin" evidence="7">
    <location>
        <begin position="27"/>
        <end position="266"/>
    </location>
</feature>
<dbReference type="GO" id="GO:0016020">
    <property type="term" value="C:membrane"/>
    <property type="evidence" value="ECO:0007669"/>
    <property type="project" value="UniProtKB-SubCell"/>
</dbReference>
<dbReference type="Proteomes" id="UP000799444">
    <property type="component" value="Unassembled WGS sequence"/>
</dbReference>